<evidence type="ECO:0000259" key="2">
    <source>
        <dbReference type="Pfam" id="PF10110"/>
    </source>
</evidence>
<feature type="transmembrane region" description="Helical" evidence="1">
    <location>
        <begin position="181"/>
        <end position="210"/>
    </location>
</feature>
<keyword evidence="1" id="KW-1133">Transmembrane helix</keyword>
<dbReference type="Proteomes" id="UP000642809">
    <property type="component" value="Unassembled WGS sequence"/>
</dbReference>
<dbReference type="Pfam" id="PF10110">
    <property type="entry name" value="GPDPase_memb"/>
    <property type="match status" value="1"/>
</dbReference>
<reference evidence="3" key="1">
    <citation type="journal article" date="2014" name="Int. J. Syst. Evol. Microbiol.">
        <title>Complete genome sequence of Corynebacterium casei LMG S-19264T (=DSM 44701T), isolated from a smear-ripened cheese.</title>
        <authorList>
            <consortium name="US DOE Joint Genome Institute (JGI-PGF)"/>
            <person name="Walter F."/>
            <person name="Albersmeier A."/>
            <person name="Kalinowski J."/>
            <person name="Ruckert C."/>
        </authorList>
    </citation>
    <scope>NUCLEOTIDE SEQUENCE</scope>
    <source>
        <strain evidence="3">KCTC 23224</strain>
    </source>
</reference>
<name>A0A8J3G661_9BACT</name>
<feature type="transmembrane region" description="Helical" evidence="1">
    <location>
        <begin position="148"/>
        <end position="169"/>
    </location>
</feature>
<feature type="transmembrane region" description="Helical" evidence="1">
    <location>
        <begin position="69"/>
        <end position="95"/>
    </location>
</feature>
<evidence type="ECO:0000313" key="3">
    <source>
        <dbReference type="EMBL" id="GHB42191.1"/>
    </source>
</evidence>
<organism evidence="3 4">
    <name type="scientific">Mongoliitalea lutea</name>
    <dbReference type="NCBI Taxonomy" id="849756"/>
    <lineage>
        <taxon>Bacteria</taxon>
        <taxon>Pseudomonadati</taxon>
        <taxon>Bacteroidota</taxon>
        <taxon>Cytophagia</taxon>
        <taxon>Cytophagales</taxon>
        <taxon>Cyclobacteriaceae</taxon>
        <taxon>Mongoliitalea</taxon>
    </lineage>
</organism>
<feature type="transmembrane region" description="Helical" evidence="1">
    <location>
        <begin position="123"/>
        <end position="142"/>
    </location>
</feature>
<dbReference type="RefSeq" id="WP_189582762.1">
    <property type="nucleotide sequence ID" value="NZ_BMYF01000014.1"/>
</dbReference>
<feature type="domain" description="Glycerophosphoryl diester phosphodiesterase membrane" evidence="2">
    <location>
        <begin position="126"/>
        <end position="274"/>
    </location>
</feature>
<sequence>MTAPYIQFKKRRELGEILSDTFAFVRSTYKQLFQALIRTSLIPFILVVLASVYYQYLSIDLLANSGTDIGLGLGGLLLASLLFYATAGATVFSFIRQYDLGQSTEVNLDLVVPEAKRKIASMIGLYLVTYVMLILGFMFFLIPGFYFLVPLALVIPLMVIRDTTVFGAVKQSFQLTSGYWWVTFGTIIVLVIVIAMMSFAFSVPALLYNIVKFILNSSEMTFAEAGRGDFIYLVLNALGTAASNLLSIVLLVALAFIYYDLDEEKNRTGLRQKIEELDR</sequence>
<feature type="transmembrane region" description="Helical" evidence="1">
    <location>
        <begin position="35"/>
        <end position="57"/>
    </location>
</feature>
<dbReference type="InterPro" id="IPR018476">
    <property type="entry name" value="GlyceroP-diester-Pdiesterase_M"/>
</dbReference>
<evidence type="ECO:0000313" key="4">
    <source>
        <dbReference type="Proteomes" id="UP000642809"/>
    </source>
</evidence>
<proteinExistence type="predicted"/>
<evidence type="ECO:0000256" key="1">
    <source>
        <dbReference type="SAM" id="Phobius"/>
    </source>
</evidence>
<reference evidence="3" key="2">
    <citation type="submission" date="2020-09" db="EMBL/GenBank/DDBJ databases">
        <authorList>
            <person name="Sun Q."/>
            <person name="Kim S."/>
        </authorList>
    </citation>
    <scope>NUCLEOTIDE SEQUENCE</scope>
    <source>
        <strain evidence="3">KCTC 23224</strain>
    </source>
</reference>
<dbReference type="EMBL" id="BMYF01000014">
    <property type="protein sequence ID" value="GHB42191.1"/>
    <property type="molecule type" value="Genomic_DNA"/>
</dbReference>
<protein>
    <recommendedName>
        <fullName evidence="2">Glycerophosphoryl diester phosphodiesterase membrane domain-containing protein</fullName>
    </recommendedName>
</protein>
<comment type="caution">
    <text evidence="3">The sequence shown here is derived from an EMBL/GenBank/DDBJ whole genome shotgun (WGS) entry which is preliminary data.</text>
</comment>
<keyword evidence="4" id="KW-1185">Reference proteome</keyword>
<accession>A0A8J3G661</accession>
<keyword evidence="1" id="KW-0472">Membrane</keyword>
<gene>
    <name evidence="3" type="ORF">GCM10008106_24000</name>
</gene>
<keyword evidence="1" id="KW-0812">Transmembrane</keyword>
<dbReference type="AlphaFoldDB" id="A0A8J3G661"/>
<feature type="transmembrane region" description="Helical" evidence="1">
    <location>
        <begin position="230"/>
        <end position="259"/>
    </location>
</feature>